<dbReference type="InterPro" id="IPR002711">
    <property type="entry name" value="HNH"/>
</dbReference>
<dbReference type="CDD" id="cd00085">
    <property type="entry name" value="HNHc"/>
    <property type="match status" value="1"/>
</dbReference>
<accession>A0A375II81</accession>
<reference evidence="2 3" key="1">
    <citation type="submission" date="2018-01" db="EMBL/GenBank/DDBJ databases">
        <authorList>
            <person name="Gaut B.S."/>
            <person name="Morton B.R."/>
            <person name="Clegg M.T."/>
            <person name="Duvall M.R."/>
        </authorList>
    </citation>
    <scope>NUCLEOTIDE SEQUENCE [LARGE SCALE GENOMIC DNA]</scope>
    <source>
        <strain evidence="2">Cupriavidus taiwanensis LMG 19425</strain>
    </source>
</reference>
<dbReference type="SMART" id="SM00507">
    <property type="entry name" value="HNHc"/>
    <property type="match status" value="1"/>
</dbReference>
<dbReference type="AlphaFoldDB" id="A0A375II81"/>
<dbReference type="GO" id="GO:0008270">
    <property type="term" value="F:zinc ion binding"/>
    <property type="evidence" value="ECO:0007669"/>
    <property type="project" value="InterPro"/>
</dbReference>
<dbReference type="Proteomes" id="UP000255505">
    <property type="component" value="Chromosome I"/>
</dbReference>
<evidence type="ECO:0000259" key="1">
    <source>
        <dbReference type="SMART" id="SM00507"/>
    </source>
</evidence>
<evidence type="ECO:0000313" key="2">
    <source>
        <dbReference type="EMBL" id="SPK73701.1"/>
    </source>
</evidence>
<dbReference type="GO" id="GO:0003676">
    <property type="term" value="F:nucleic acid binding"/>
    <property type="evidence" value="ECO:0007669"/>
    <property type="project" value="InterPro"/>
</dbReference>
<name>A0A375II81_9BURK</name>
<evidence type="ECO:0000313" key="3">
    <source>
        <dbReference type="Proteomes" id="UP000255505"/>
    </source>
</evidence>
<sequence>MPAKPNRPCRHPGCGALVNNKDGLCPLHLAQHRQQVNARRGTTAERGYTGAWRKARAAYLLAHPLCECDECKALGRVLPSTVVDHIKPHRGDMSLFWDRTNWQAMSKPCHDRKTARFDGGFGRTRREL</sequence>
<keyword evidence="2" id="KW-0255">Endonuclease</keyword>
<feature type="domain" description="HNH nuclease" evidence="1">
    <location>
        <begin position="54"/>
        <end position="111"/>
    </location>
</feature>
<dbReference type="RefSeq" id="WP_115663184.1">
    <property type="nucleotide sequence ID" value="NZ_LT991976.1"/>
</dbReference>
<keyword evidence="2" id="KW-0540">Nuclease</keyword>
<dbReference type="EMBL" id="LT991976">
    <property type="protein sequence ID" value="SPK73701.1"/>
    <property type="molecule type" value="Genomic_DNA"/>
</dbReference>
<gene>
    <name evidence="2" type="ORF">CT19425_110238</name>
</gene>
<dbReference type="GO" id="GO:0004519">
    <property type="term" value="F:endonuclease activity"/>
    <property type="evidence" value="ECO:0007669"/>
    <property type="project" value="UniProtKB-KW"/>
</dbReference>
<organism evidence="2 3">
    <name type="scientific">Cupriavidus taiwanensis</name>
    <dbReference type="NCBI Taxonomy" id="164546"/>
    <lineage>
        <taxon>Bacteria</taxon>
        <taxon>Pseudomonadati</taxon>
        <taxon>Pseudomonadota</taxon>
        <taxon>Betaproteobacteria</taxon>
        <taxon>Burkholderiales</taxon>
        <taxon>Burkholderiaceae</taxon>
        <taxon>Cupriavidus</taxon>
    </lineage>
</organism>
<dbReference type="Pfam" id="PF01844">
    <property type="entry name" value="HNH"/>
    <property type="match status" value="1"/>
</dbReference>
<keyword evidence="2" id="KW-0378">Hydrolase</keyword>
<proteinExistence type="predicted"/>
<dbReference type="InterPro" id="IPR003615">
    <property type="entry name" value="HNH_nuc"/>
</dbReference>
<protein>
    <submittedName>
        <fullName evidence="2">HNH endonuclease</fullName>
    </submittedName>
</protein>